<comment type="function">
    <text evidence="9">Essential cell division protein.</text>
</comment>
<reference evidence="12 13" key="1">
    <citation type="journal article" date="2021" name="Int. J. Syst. Evol. Microbiol.">
        <title>Salipiger mangrovisoli sp. nov., isolated from mangrove soil and the proposal for the reclassification of Paraphaeobacter pallidus as Salipiger pallidus comb. nov.</title>
        <authorList>
            <person name="Du J."/>
            <person name="Liu Y."/>
            <person name="Pei T."/>
            <person name="Deng M.R."/>
            <person name="Zhu H."/>
        </authorList>
    </citation>
    <scope>NUCLEOTIDE SEQUENCE [LARGE SCALE GENOMIC DNA]</scope>
    <source>
        <strain evidence="12 13">6D45A</strain>
    </source>
</reference>
<dbReference type="PANTHER" id="PTHR35851">
    <property type="entry name" value="CELL DIVISION PROTEIN FTSQ"/>
    <property type="match status" value="1"/>
</dbReference>
<keyword evidence="3 9" id="KW-0997">Cell inner membrane</keyword>
<feature type="domain" description="POTRA" evidence="11">
    <location>
        <begin position="95"/>
        <end position="163"/>
    </location>
</feature>
<evidence type="ECO:0000256" key="10">
    <source>
        <dbReference type="SAM" id="MobiDB-lite"/>
    </source>
</evidence>
<organism evidence="12 13">
    <name type="scientific">Salipiger mangrovisoli</name>
    <dbReference type="NCBI Taxonomy" id="2865933"/>
    <lineage>
        <taxon>Bacteria</taxon>
        <taxon>Pseudomonadati</taxon>
        <taxon>Pseudomonadota</taxon>
        <taxon>Alphaproteobacteria</taxon>
        <taxon>Rhodobacterales</taxon>
        <taxon>Roseobacteraceae</taxon>
        <taxon>Salipiger</taxon>
    </lineage>
</organism>
<gene>
    <name evidence="9" type="primary">ftsQ</name>
    <name evidence="12" type="ORF">IQ782_22825</name>
</gene>
<sequence>MRQVGAAPARGQAGAPQRQSPRAQVYRSDPAPSRLKYRLERLMLTPLFRFSLRFGLPFLIGVGGASWYFSYESNRETFLGAIESVRDQIESRPEFRVDLMAIDGASEGVAADVREILSLDFPLSSFDLDLDEMRGIVAGLDAVKSASLRIKQGGVLEVSIVERVPVVLWRGLRGLELLDETGVLVGPAGTRAAHSDLPVIAGAGAETRVPEATELFAAAAPLAGRLRGLERVGNRRWDVVLDHGQRILLPEEGAVQALERAMAMDGAVDMLSRDIAAVDLRLAQRPTLRLHDAAAQEYWRIKAIETGEKR</sequence>
<keyword evidence="6 9" id="KW-1133">Transmembrane helix</keyword>
<keyword evidence="4 9" id="KW-0132">Cell division</keyword>
<dbReference type="InterPro" id="IPR045335">
    <property type="entry name" value="FtsQ_C_sf"/>
</dbReference>
<dbReference type="Gene3D" id="3.40.50.11690">
    <property type="entry name" value="Cell division protein FtsQ/DivIB"/>
    <property type="match status" value="1"/>
</dbReference>
<dbReference type="InterPro" id="IPR034746">
    <property type="entry name" value="POTRA"/>
</dbReference>
<feature type="compositionally biased region" description="Low complexity" evidence="10">
    <location>
        <begin position="1"/>
        <end position="19"/>
    </location>
</feature>
<keyword evidence="5 9" id="KW-0812">Transmembrane</keyword>
<keyword evidence="2 9" id="KW-1003">Cell membrane</keyword>
<dbReference type="RefSeq" id="WP_194136975.1">
    <property type="nucleotide sequence ID" value="NZ_JADFFK010000021.1"/>
</dbReference>
<keyword evidence="8 9" id="KW-0131">Cell cycle</keyword>
<dbReference type="Proteomes" id="UP000607796">
    <property type="component" value="Unassembled WGS sequence"/>
</dbReference>
<dbReference type="PANTHER" id="PTHR35851:SF1">
    <property type="entry name" value="CELL DIVISION PROTEIN FTSQ"/>
    <property type="match status" value="1"/>
</dbReference>
<dbReference type="InterPro" id="IPR005548">
    <property type="entry name" value="Cell_div_FtsQ/DivIB_C"/>
</dbReference>
<evidence type="ECO:0000256" key="6">
    <source>
        <dbReference type="ARBA" id="ARBA00022989"/>
    </source>
</evidence>
<evidence type="ECO:0000256" key="1">
    <source>
        <dbReference type="ARBA" id="ARBA00004370"/>
    </source>
</evidence>
<accession>A0ABR9X7X4</accession>
<dbReference type="GO" id="GO:0051301">
    <property type="term" value="P:cell division"/>
    <property type="evidence" value="ECO:0007669"/>
    <property type="project" value="UniProtKB-KW"/>
</dbReference>
<dbReference type="HAMAP" id="MF_00911">
    <property type="entry name" value="FtsQ_subfam"/>
    <property type="match status" value="1"/>
</dbReference>
<dbReference type="InterPro" id="IPR026579">
    <property type="entry name" value="FtsQ"/>
</dbReference>
<evidence type="ECO:0000313" key="13">
    <source>
        <dbReference type="Proteomes" id="UP000607796"/>
    </source>
</evidence>
<protein>
    <recommendedName>
        <fullName evidence="9">Cell division protein FtsQ</fullName>
    </recommendedName>
</protein>
<name>A0ABR9X7X4_9RHOB</name>
<keyword evidence="7 9" id="KW-0472">Membrane</keyword>
<proteinExistence type="inferred from homology"/>
<evidence type="ECO:0000256" key="8">
    <source>
        <dbReference type="ARBA" id="ARBA00023306"/>
    </source>
</evidence>
<evidence type="ECO:0000256" key="3">
    <source>
        <dbReference type="ARBA" id="ARBA00022519"/>
    </source>
</evidence>
<evidence type="ECO:0000256" key="2">
    <source>
        <dbReference type="ARBA" id="ARBA00022475"/>
    </source>
</evidence>
<dbReference type="Pfam" id="PF03799">
    <property type="entry name" value="FtsQ_DivIB_C"/>
    <property type="match status" value="1"/>
</dbReference>
<feature type="region of interest" description="Disordered" evidence="10">
    <location>
        <begin position="1"/>
        <end position="29"/>
    </location>
</feature>
<comment type="subcellular location">
    <subcellularLocation>
        <location evidence="9">Cell inner membrane</location>
        <topology evidence="9">Single-pass type II membrane protein</topology>
    </subcellularLocation>
    <subcellularLocation>
        <location evidence="1">Membrane</location>
    </subcellularLocation>
    <text evidence="9">Localizes to the division septum.</text>
</comment>
<dbReference type="EMBL" id="JADFFK010000021">
    <property type="protein sequence ID" value="MBE9639694.1"/>
    <property type="molecule type" value="Genomic_DNA"/>
</dbReference>
<evidence type="ECO:0000256" key="7">
    <source>
        <dbReference type="ARBA" id="ARBA00023136"/>
    </source>
</evidence>
<evidence type="ECO:0000259" key="11">
    <source>
        <dbReference type="PROSITE" id="PS51779"/>
    </source>
</evidence>
<evidence type="ECO:0000256" key="4">
    <source>
        <dbReference type="ARBA" id="ARBA00022618"/>
    </source>
</evidence>
<dbReference type="PROSITE" id="PS51779">
    <property type="entry name" value="POTRA"/>
    <property type="match status" value="1"/>
</dbReference>
<evidence type="ECO:0000256" key="5">
    <source>
        <dbReference type="ARBA" id="ARBA00022692"/>
    </source>
</evidence>
<evidence type="ECO:0000256" key="9">
    <source>
        <dbReference type="HAMAP-Rule" id="MF_00911"/>
    </source>
</evidence>
<comment type="caution">
    <text evidence="12">The sequence shown here is derived from an EMBL/GenBank/DDBJ whole genome shotgun (WGS) entry which is preliminary data.</text>
</comment>
<evidence type="ECO:0000313" key="12">
    <source>
        <dbReference type="EMBL" id="MBE9639694.1"/>
    </source>
</evidence>
<comment type="similarity">
    <text evidence="9">Belongs to the FtsQ/DivIB family. FtsQ subfamily.</text>
</comment>
<keyword evidence="13" id="KW-1185">Reference proteome</keyword>
<feature type="transmembrane region" description="Helical" evidence="9">
    <location>
        <begin position="50"/>
        <end position="69"/>
    </location>
</feature>